<evidence type="ECO:0000256" key="6">
    <source>
        <dbReference type="ARBA" id="ARBA00022989"/>
    </source>
</evidence>
<dbReference type="Gene3D" id="2.40.50.40">
    <property type="match status" value="2"/>
</dbReference>
<sequence length="1124" mass="122509">MIPARGKAKAKAKEPEPEPEVDEEEEEEDPDEYAVEKILAHDYNKKGELIFQIKWLGYEDEADLTWEPEENLEDAQDILKAYFKKIGGKPEPLPKSTSKSKKGGRASTGKRTAADAFADSPAPAGKSKKGRKSNGVAGEAESGSGTLKLPVGDWEDHVLRVTSIIEETDLKAKRSQKELIGLLEWNNGKKTQHKMKVLRQKVPQKLLDYYEQHLVFTQAGGADDVLDGVAKMATAAEAATEDADPPAEEEEEEELHAGGESTSTMDSKGKRWHEVVVCFTDGEVRFTDVLVCVYYGSSNEQWAGDFCQDSPGLANDCASWLAHPGRTSKHGKVHLVGTCMMSIIIMGHDTADDETLDTETLTNQLNAARRQRRQLRAVRSTPHDSFCRMRRDKRRISKVRWFCLSQSPNQAPSSQVIFAPHSCLLLWASCCVVLLCCVVPDSPANPAKPISLTHHRRPTPRTEGREREREERDWMSDRRDGSPPPRRAHAHVLLEETGTGSDAPGMSRGPLDAERDKASKAFRSTYERRDDDGGKRELEVNACGDDDEAATAQHLLAHATLALDADPTAAETNTDPAHMHPDKAKPQPVTWSSLPKKSQLAILTLARLSEPLTQTSLQAYMFYQLKSFHRPGDPPPSDATVAQQAGLLAAAFTGAQFLTAMLWGRLADSDMFGRKRVILIGLLGTMIGSLGFGFSGSFAVAVFWRVVGGMLNGNIGVMRTMISEMVQDKKYLSRAFLLLPMCFNIGVIVGPLLGGLLADPAGSHPEVFGEVAWLKRWPYALPNVVMAVFLAGSAAGVVFGLDETLEGLRDRPDWGRRVAKWVVRVMTKGGRQQEYAALPDDERVSEDVELGGASLAKKNPSTPKRRLPFRRLWTPNLLLTLLAHGLLAMHVGTFSNLWFVYLSTPRYTPTSPDHPTPLHLPAHYRPHGPFIFTGGLALPPPSIGTALAILGAIGIILQLLLYPRVSFALGTQTSFRLSLCLFPLAYTLAPYLSIIPSTTAAPGPATGPSVWAALATVLAIQVLARTFALPSTAILVNNACPHPSVLGTVHGIAQSVSSATRTLGPVLAGWLYGVGLGVGVVGLAWWCMAVVAVAGAVAGQWVREGSGREIWLDGEEQEEEVVKE</sequence>
<feature type="domain" description="Chromo" evidence="11">
    <location>
        <begin position="33"/>
        <end position="94"/>
    </location>
</feature>
<organism evidence="13 14">
    <name type="scientific">Teratosphaeria destructans</name>
    <dbReference type="NCBI Taxonomy" id="418781"/>
    <lineage>
        <taxon>Eukaryota</taxon>
        <taxon>Fungi</taxon>
        <taxon>Dikarya</taxon>
        <taxon>Ascomycota</taxon>
        <taxon>Pezizomycotina</taxon>
        <taxon>Dothideomycetes</taxon>
        <taxon>Dothideomycetidae</taxon>
        <taxon>Mycosphaerellales</taxon>
        <taxon>Teratosphaeriaceae</taxon>
        <taxon>Teratosphaeria</taxon>
    </lineage>
</organism>
<dbReference type="PANTHER" id="PTHR23504:SF6">
    <property type="entry name" value="MULTIDRUG TRANSPORTER, PUTATIVE (AFU_ORTHOLOGUE AFUA_4G08740)-RELATED"/>
    <property type="match status" value="1"/>
</dbReference>
<dbReference type="GO" id="GO:0005634">
    <property type="term" value="C:nucleus"/>
    <property type="evidence" value="ECO:0007669"/>
    <property type="project" value="UniProtKB-SubCell"/>
</dbReference>
<dbReference type="Proteomes" id="UP001138500">
    <property type="component" value="Unassembled WGS sequence"/>
</dbReference>
<feature type="region of interest" description="Disordered" evidence="9">
    <location>
        <begin position="446"/>
        <end position="518"/>
    </location>
</feature>
<dbReference type="GO" id="GO:0000792">
    <property type="term" value="C:heterochromatin"/>
    <property type="evidence" value="ECO:0007669"/>
    <property type="project" value="UniProtKB-ARBA"/>
</dbReference>
<comment type="subcellular location">
    <subcellularLocation>
        <location evidence="2">Membrane</location>
        <topology evidence="2">Multi-pass membrane protein</topology>
    </subcellularLocation>
    <subcellularLocation>
        <location evidence="1">Nucleus</location>
    </subcellularLocation>
</comment>
<evidence type="ECO:0000256" key="9">
    <source>
        <dbReference type="SAM" id="MobiDB-lite"/>
    </source>
</evidence>
<evidence type="ECO:0000256" key="8">
    <source>
        <dbReference type="ARBA" id="ARBA00023242"/>
    </source>
</evidence>
<dbReference type="SUPFAM" id="SSF103473">
    <property type="entry name" value="MFS general substrate transporter"/>
    <property type="match status" value="1"/>
</dbReference>
<feature type="compositionally biased region" description="Low complexity" evidence="9">
    <location>
        <begin position="114"/>
        <end position="124"/>
    </location>
</feature>
<reference evidence="13 14" key="1">
    <citation type="journal article" date="2018" name="IMA Fungus">
        <title>IMA Genome-F 10: Nine draft genome sequences of Claviceps purpurea s.lat., including C. arundinis, C. humidiphila, and C. cf. spartinae, pseudomolecules for the pitch canker pathogen Fusarium circinatum, draft genome of Davidsoniella eucalypti, Grosmannia galeiformis, Quambalaria eucalypti, and Teratosphaeria destructans.</title>
        <authorList>
            <person name="Wingfield B.D."/>
            <person name="Liu M."/>
            <person name="Nguyen H.D."/>
            <person name="Lane F.A."/>
            <person name="Morgan S.W."/>
            <person name="De Vos L."/>
            <person name="Wilken P.M."/>
            <person name="Duong T.A."/>
            <person name="Aylward J."/>
            <person name="Coetzee M.P."/>
            <person name="Dadej K."/>
            <person name="De Beer Z.W."/>
            <person name="Findlay W."/>
            <person name="Havenga M."/>
            <person name="Kolarik M."/>
            <person name="Menzies J.G."/>
            <person name="Naidoo K."/>
            <person name="Pochopski O."/>
            <person name="Shoukouhi P."/>
            <person name="Santana Q.C."/>
            <person name="Seifert K.A."/>
            <person name="Soal N."/>
            <person name="Steenkamp E.T."/>
            <person name="Tatham C.T."/>
            <person name="van der Nest M.A."/>
            <person name="Wingfield M.J."/>
        </authorList>
    </citation>
    <scope>NUCLEOTIDE SEQUENCE [LARGE SCALE GENOMIC DNA]</scope>
    <source>
        <strain evidence="13">CMW44962</strain>
    </source>
</reference>
<dbReference type="InterPro" id="IPR000953">
    <property type="entry name" value="Chromo/chromo_shadow_dom"/>
</dbReference>
<dbReference type="AlphaFoldDB" id="A0A9W7STS0"/>
<dbReference type="GO" id="GO:0016020">
    <property type="term" value="C:membrane"/>
    <property type="evidence" value="ECO:0007669"/>
    <property type="project" value="UniProtKB-SubCell"/>
</dbReference>
<dbReference type="PROSITE" id="PS50013">
    <property type="entry name" value="CHROMO_2"/>
    <property type="match status" value="1"/>
</dbReference>
<feature type="compositionally biased region" description="Basic residues" evidence="9">
    <location>
        <begin position="1"/>
        <end position="10"/>
    </location>
</feature>
<feature type="compositionally biased region" description="Acidic residues" evidence="9">
    <location>
        <begin position="17"/>
        <end position="32"/>
    </location>
</feature>
<dbReference type="Pfam" id="PF01393">
    <property type="entry name" value="Chromo_shadow"/>
    <property type="match status" value="1"/>
</dbReference>
<dbReference type="Pfam" id="PF00385">
    <property type="entry name" value="Chromo"/>
    <property type="match status" value="1"/>
</dbReference>
<dbReference type="InterPro" id="IPR011701">
    <property type="entry name" value="MFS"/>
</dbReference>
<keyword evidence="4" id="KW-0813">Transport</keyword>
<dbReference type="SUPFAM" id="SSF54160">
    <property type="entry name" value="Chromo domain-like"/>
    <property type="match status" value="2"/>
</dbReference>
<feature type="region of interest" description="Disordered" evidence="9">
    <location>
        <begin position="236"/>
        <end position="267"/>
    </location>
</feature>
<dbReference type="Gene3D" id="1.20.1250.20">
    <property type="entry name" value="MFS general substrate transporter like domains"/>
    <property type="match status" value="1"/>
</dbReference>
<dbReference type="InterPro" id="IPR020846">
    <property type="entry name" value="MFS_dom"/>
</dbReference>
<dbReference type="GO" id="GO:0022857">
    <property type="term" value="F:transmembrane transporter activity"/>
    <property type="evidence" value="ECO:0007669"/>
    <property type="project" value="InterPro"/>
</dbReference>
<dbReference type="OrthoDB" id="10262656at2759"/>
<dbReference type="Pfam" id="PF07690">
    <property type="entry name" value="MFS_1"/>
    <property type="match status" value="1"/>
</dbReference>
<keyword evidence="14" id="KW-1185">Reference proteome</keyword>
<evidence type="ECO:0000256" key="3">
    <source>
        <dbReference type="ARBA" id="ARBA00011353"/>
    </source>
</evidence>
<feature type="transmembrane region" description="Helical" evidence="10">
    <location>
        <begin position="676"/>
        <end position="696"/>
    </location>
</feature>
<protein>
    <submittedName>
        <fullName evidence="13">Membrane protein</fullName>
    </submittedName>
</protein>
<evidence type="ECO:0000256" key="1">
    <source>
        <dbReference type="ARBA" id="ARBA00004123"/>
    </source>
</evidence>
<feature type="transmembrane region" description="Helical" evidence="10">
    <location>
        <begin position="645"/>
        <end position="664"/>
    </location>
</feature>
<keyword evidence="7 10" id="KW-0472">Membrane</keyword>
<feature type="transmembrane region" description="Helical" evidence="10">
    <location>
        <begin position="974"/>
        <end position="994"/>
    </location>
</feature>
<feature type="compositionally biased region" description="Basic and acidic residues" evidence="9">
    <location>
        <begin position="460"/>
        <end position="481"/>
    </location>
</feature>
<dbReference type="PANTHER" id="PTHR23504">
    <property type="entry name" value="MAJOR FACILITATOR SUPERFAMILY DOMAIN-CONTAINING PROTEIN 10"/>
    <property type="match status" value="1"/>
</dbReference>
<dbReference type="CDD" id="cd00024">
    <property type="entry name" value="CD_CSD"/>
    <property type="match status" value="1"/>
</dbReference>
<keyword evidence="8" id="KW-0539">Nucleus</keyword>
<dbReference type="InterPro" id="IPR023780">
    <property type="entry name" value="Chromo_domain"/>
</dbReference>
<dbReference type="CDD" id="cd17330">
    <property type="entry name" value="MFS_SLC46_TetA_like"/>
    <property type="match status" value="1"/>
</dbReference>
<keyword evidence="6 10" id="KW-1133">Transmembrane helix</keyword>
<evidence type="ECO:0000256" key="2">
    <source>
        <dbReference type="ARBA" id="ARBA00004141"/>
    </source>
</evidence>
<name>A0A9W7STS0_9PEZI</name>
<proteinExistence type="predicted"/>
<dbReference type="EMBL" id="RIBY02001556">
    <property type="protein sequence ID" value="KAH9828461.1"/>
    <property type="molecule type" value="Genomic_DNA"/>
</dbReference>
<feature type="compositionally biased region" description="Acidic residues" evidence="9">
    <location>
        <begin position="239"/>
        <end position="254"/>
    </location>
</feature>
<dbReference type="PROSITE" id="PS00598">
    <property type="entry name" value="CHROMO_1"/>
    <property type="match status" value="1"/>
</dbReference>
<comment type="caution">
    <text evidence="13">The sequence shown here is derived from an EMBL/GenBank/DDBJ whole genome shotgun (WGS) entry which is preliminary data.</text>
</comment>
<dbReference type="SMART" id="SM00300">
    <property type="entry name" value="ChSh"/>
    <property type="match status" value="1"/>
</dbReference>
<evidence type="ECO:0000256" key="4">
    <source>
        <dbReference type="ARBA" id="ARBA00022448"/>
    </source>
</evidence>
<evidence type="ECO:0000313" key="13">
    <source>
        <dbReference type="EMBL" id="KAH9828461.1"/>
    </source>
</evidence>
<feature type="transmembrane region" description="Helical" evidence="10">
    <location>
        <begin position="702"/>
        <end position="722"/>
    </location>
</feature>
<comment type="subunit">
    <text evidence="3">Component of the NuA4 histone acetyltransferase complex.</text>
</comment>
<accession>A0A9W7STS0</accession>
<dbReference type="PRINTS" id="PR01035">
    <property type="entry name" value="TCRTETA"/>
</dbReference>
<feature type="region of interest" description="Disordered" evidence="9">
    <location>
        <begin position="1"/>
        <end position="32"/>
    </location>
</feature>
<dbReference type="GO" id="GO:0006338">
    <property type="term" value="P:chromatin remodeling"/>
    <property type="evidence" value="ECO:0007669"/>
    <property type="project" value="UniProtKB-ARBA"/>
</dbReference>
<dbReference type="InterPro" id="IPR023779">
    <property type="entry name" value="Chromodomain_CS"/>
</dbReference>
<evidence type="ECO:0000259" key="11">
    <source>
        <dbReference type="PROSITE" id="PS50013"/>
    </source>
</evidence>
<dbReference type="SMART" id="SM00298">
    <property type="entry name" value="CHROMO"/>
    <property type="match status" value="1"/>
</dbReference>
<dbReference type="InterPro" id="IPR016197">
    <property type="entry name" value="Chromo-like_dom_sf"/>
</dbReference>
<keyword evidence="5 10" id="KW-0812">Transmembrane</keyword>
<evidence type="ECO:0000256" key="5">
    <source>
        <dbReference type="ARBA" id="ARBA00022692"/>
    </source>
</evidence>
<feature type="region of interest" description="Disordered" evidence="9">
    <location>
        <begin position="86"/>
        <end position="149"/>
    </location>
</feature>
<feature type="region of interest" description="Disordered" evidence="9">
    <location>
        <begin position="569"/>
        <end position="591"/>
    </location>
</feature>
<feature type="transmembrane region" description="Helical" evidence="10">
    <location>
        <begin position="1070"/>
        <end position="1098"/>
    </location>
</feature>
<dbReference type="InterPro" id="IPR036259">
    <property type="entry name" value="MFS_trans_sf"/>
</dbReference>
<evidence type="ECO:0000313" key="14">
    <source>
        <dbReference type="Proteomes" id="UP001138500"/>
    </source>
</evidence>
<feature type="transmembrane region" description="Helical" evidence="10">
    <location>
        <begin position="777"/>
        <end position="801"/>
    </location>
</feature>
<feature type="transmembrane region" description="Helical" evidence="10">
    <location>
        <begin position="734"/>
        <end position="757"/>
    </location>
</feature>
<dbReference type="InterPro" id="IPR001958">
    <property type="entry name" value="Tet-R_TetA/multi-R_MdtG-like"/>
</dbReference>
<reference evidence="13 14" key="2">
    <citation type="journal article" date="2021" name="Curr. Genet.">
        <title>Genetic response to nitrogen starvation in the aggressive Eucalyptus foliar pathogen Teratosphaeria destructans.</title>
        <authorList>
            <person name="Havenga M."/>
            <person name="Wingfield B.D."/>
            <person name="Wingfield M.J."/>
            <person name="Dreyer L.L."/>
            <person name="Roets F."/>
            <person name="Aylward J."/>
        </authorList>
    </citation>
    <scope>NUCLEOTIDE SEQUENCE [LARGE SCALE GENOMIC DNA]</scope>
    <source>
        <strain evidence="13">CMW44962</strain>
    </source>
</reference>
<feature type="transmembrane region" description="Helical" evidence="10">
    <location>
        <begin position="877"/>
        <end position="901"/>
    </location>
</feature>
<evidence type="ECO:0000256" key="10">
    <source>
        <dbReference type="SAM" id="Phobius"/>
    </source>
</evidence>
<feature type="transmembrane region" description="Helical" evidence="10">
    <location>
        <begin position="943"/>
        <end position="962"/>
    </location>
</feature>
<gene>
    <name evidence="13" type="ORF">Tdes44962_MAKER02379</name>
</gene>
<evidence type="ECO:0000259" key="12">
    <source>
        <dbReference type="PROSITE" id="PS50850"/>
    </source>
</evidence>
<feature type="domain" description="Major facilitator superfamily (MFS) profile" evidence="12">
    <location>
        <begin position="599"/>
        <end position="1107"/>
    </location>
</feature>
<evidence type="ECO:0000256" key="7">
    <source>
        <dbReference type="ARBA" id="ARBA00023136"/>
    </source>
</evidence>
<dbReference type="InterPro" id="IPR008251">
    <property type="entry name" value="Chromo_shadow_dom"/>
</dbReference>
<dbReference type="PROSITE" id="PS50850">
    <property type="entry name" value="MFS"/>
    <property type="match status" value="1"/>
</dbReference>